<keyword evidence="3" id="KW-1185">Reference proteome</keyword>
<keyword evidence="1" id="KW-0472">Membrane</keyword>
<sequence length="35" mass="3952">MMTMGKSDRKNLMVGQVFTFPAAFFNLHIIPHSAI</sequence>
<reference evidence="2 3" key="1">
    <citation type="submission" date="2017-01" db="EMBL/GenBank/DDBJ databases">
        <title>The cable genome- insights into the physiology and evolution of filamentous bacteria capable of sulfide oxidation via long distance electron transfer.</title>
        <authorList>
            <person name="Schreiber L."/>
            <person name="Bjerg J.T."/>
            <person name="Boggild A."/>
            <person name="Van De Vossenberg J."/>
            <person name="Meysman F."/>
            <person name="Nielsen L.P."/>
            <person name="Schramm A."/>
            <person name="Kjeldsen K.U."/>
        </authorList>
    </citation>
    <scope>NUCLEOTIDE SEQUENCE [LARGE SCALE GENOMIC DNA]</scope>
    <source>
        <strain evidence="2">MCF</strain>
    </source>
</reference>
<evidence type="ECO:0000313" key="2">
    <source>
        <dbReference type="EMBL" id="RWX48159.1"/>
    </source>
</evidence>
<keyword evidence="1" id="KW-1133">Transmembrane helix</keyword>
<evidence type="ECO:0000256" key="1">
    <source>
        <dbReference type="SAM" id="Phobius"/>
    </source>
</evidence>
<feature type="transmembrane region" description="Helical" evidence="1">
    <location>
        <begin position="12"/>
        <end position="30"/>
    </location>
</feature>
<gene>
    <name evidence="2" type="ORF">H206_05279</name>
</gene>
<comment type="caution">
    <text evidence="2">The sequence shown here is derived from an EMBL/GenBank/DDBJ whole genome shotgun (WGS) entry which is preliminary data.</text>
</comment>
<accession>A0A444J512</accession>
<dbReference type="EMBL" id="MTKO01000005">
    <property type="protein sequence ID" value="RWX48159.1"/>
    <property type="molecule type" value="Genomic_DNA"/>
</dbReference>
<organism evidence="2 3">
    <name type="scientific">Candidatus Electrothrix aarhusensis</name>
    <dbReference type="NCBI Taxonomy" id="1859131"/>
    <lineage>
        <taxon>Bacteria</taxon>
        <taxon>Pseudomonadati</taxon>
        <taxon>Thermodesulfobacteriota</taxon>
        <taxon>Desulfobulbia</taxon>
        <taxon>Desulfobulbales</taxon>
        <taxon>Desulfobulbaceae</taxon>
        <taxon>Candidatus Electrothrix</taxon>
    </lineage>
</organism>
<proteinExistence type="predicted"/>
<dbReference type="Proteomes" id="UP000287853">
    <property type="component" value="Unassembled WGS sequence"/>
</dbReference>
<evidence type="ECO:0000313" key="3">
    <source>
        <dbReference type="Proteomes" id="UP000287853"/>
    </source>
</evidence>
<dbReference type="AlphaFoldDB" id="A0A444J512"/>
<name>A0A444J512_9BACT</name>
<protein>
    <submittedName>
        <fullName evidence="2">Uncharacterized protein</fullName>
    </submittedName>
</protein>
<keyword evidence="1" id="KW-0812">Transmembrane</keyword>